<feature type="transmembrane region" description="Helical" evidence="2">
    <location>
        <begin position="9"/>
        <end position="28"/>
    </location>
</feature>
<dbReference type="AlphaFoldDB" id="A0AAP2RGC8"/>
<reference evidence="4 5" key="1">
    <citation type="submission" date="2021-11" db="EMBL/GenBank/DDBJ databases">
        <title>Lacrimispora sp. nov. NSJ-141 isolated from human feces.</title>
        <authorList>
            <person name="Abdugheni R."/>
        </authorList>
    </citation>
    <scope>NUCLEOTIDE SEQUENCE [LARGE SCALE GENOMIC DNA]</scope>
    <source>
        <strain evidence="4 5">NSJ-141</strain>
    </source>
</reference>
<name>A0AAP2RGC8_9FIRM</name>
<dbReference type="Gene3D" id="2.170.130.30">
    <property type="match status" value="1"/>
</dbReference>
<feature type="compositionally biased region" description="Low complexity" evidence="1">
    <location>
        <begin position="322"/>
        <end position="355"/>
    </location>
</feature>
<feature type="compositionally biased region" description="Low complexity" evidence="1">
    <location>
        <begin position="256"/>
        <end position="291"/>
    </location>
</feature>
<keyword evidence="2" id="KW-0472">Membrane</keyword>
<keyword evidence="5" id="KW-1185">Reference proteome</keyword>
<gene>
    <name evidence="4" type="ORF">LQE92_00660</name>
</gene>
<evidence type="ECO:0000313" key="5">
    <source>
        <dbReference type="Proteomes" id="UP001299265"/>
    </source>
</evidence>
<dbReference type="Pfam" id="PF14478">
    <property type="entry name" value="DUF4430"/>
    <property type="match status" value="1"/>
</dbReference>
<sequence length="494" mass="53336">MKENKVRKIILGILFVVIVAGIVLHFSIKGPDIKSKISKQVSIGRELVNTADKGNDNGQYSEYTVKSFSEKVEAAAAVMADRKASEDDSKKALEQIKSDIEDFKKAKNENSISAADIQALIDEGGMKEHTEEVSEDLQAEWRIEGNNLDVAAPVNLDIKEDGVYTANLYQQISDSYGAERVCNFSLRHDGKLPGKATLVLKGDFSQKENYLACRYDGEAKGIEELEVSLKDGSLELDVEQGGDYVILRGEEKELVNHGNTNTGTKGTDSSEASKGTSGESGSEASESTSSQEETKEGTVPSGAQGEENTVSGGNPSSGGGAENTEGNTSGNQGGNSQTAPTQPAAAQPAPTQTATEPEEITRTCIIEIRCDTVLNNMDQLTEGLEGYIPGNGVILSASEVELYEGETVFDVLKRTTRETGIKLEFRNDGVHGAGYIVGINHLNEFDCGEGSGWMYTVNGWFPNYGCAKYVLEDNDVIQWIYTCDLGRDIGGHYW</sequence>
<dbReference type="Gene3D" id="1.20.1270.90">
    <property type="entry name" value="AF1782-like"/>
    <property type="match status" value="1"/>
</dbReference>
<evidence type="ECO:0000313" key="4">
    <source>
        <dbReference type="EMBL" id="MCD2491135.1"/>
    </source>
</evidence>
<dbReference type="EMBL" id="JAJNOR010000001">
    <property type="protein sequence ID" value="MCD2491135.1"/>
    <property type="molecule type" value="Genomic_DNA"/>
</dbReference>
<keyword evidence="2" id="KW-0812">Transmembrane</keyword>
<proteinExistence type="predicted"/>
<feature type="region of interest" description="Disordered" evidence="1">
    <location>
        <begin position="255"/>
        <end position="358"/>
    </location>
</feature>
<evidence type="ECO:0000259" key="3">
    <source>
        <dbReference type="Pfam" id="PF14478"/>
    </source>
</evidence>
<feature type="domain" description="Transcobalamin-like C-terminal" evidence="3">
    <location>
        <begin position="405"/>
        <end position="482"/>
    </location>
</feature>
<accession>A0AAP2RGC8</accession>
<dbReference type="RefSeq" id="WP_231061089.1">
    <property type="nucleotide sequence ID" value="NZ_JAJNOR010000001.1"/>
</dbReference>
<keyword evidence="2" id="KW-1133">Transmembrane helix</keyword>
<protein>
    <submittedName>
        <fullName evidence="4">DUF4430 domain-containing protein</fullName>
    </submittedName>
</protein>
<organism evidence="4 5">
    <name type="scientific">Lientehia hominis</name>
    <dbReference type="NCBI Taxonomy" id="2897778"/>
    <lineage>
        <taxon>Bacteria</taxon>
        <taxon>Bacillati</taxon>
        <taxon>Bacillota</taxon>
        <taxon>Clostridia</taxon>
        <taxon>Lachnospirales</taxon>
        <taxon>Lachnospiraceae</taxon>
        <taxon>Lientehia</taxon>
    </lineage>
</organism>
<comment type="caution">
    <text evidence="4">The sequence shown here is derived from an EMBL/GenBank/DDBJ whole genome shotgun (WGS) entry which is preliminary data.</text>
</comment>
<evidence type="ECO:0000256" key="1">
    <source>
        <dbReference type="SAM" id="MobiDB-lite"/>
    </source>
</evidence>
<dbReference type="Proteomes" id="UP001299265">
    <property type="component" value="Unassembled WGS sequence"/>
</dbReference>
<evidence type="ECO:0000256" key="2">
    <source>
        <dbReference type="SAM" id="Phobius"/>
    </source>
</evidence>
<dbReference type="InterPro" id="IPR027954">
    <property type="entry name" value="Transcobalamin-like_C"/>
</dbReference>